<protein>
    <submittedName>
        <fullName evidence="5">Citrate lyase subunit beta / citryl-CoA lyase</fullName>
    </submittedName>
</protein>
<dbReference type="InterPro" id="IPR015813">
    <property type="entry name" value="Pyrv/PenolPyrv_kinase-like_dom"/>
</dbReference>
<keyword evidence="2" id="KW-0479">Metal-binding</keyword>
<dbReference type="PANTHER" id="PTHR32308:SF0">
    <property type="entry name" value="HPCH_HPAI ALDOLASE_CITRATE LYASE DOMAIN-CONTAINING PROTEIN"/>
    <property type="match status" value="1"/>
</dbReference>
<name>A0ABY1NL72_9BACT</name>
<keyword evidence="6" id="KW-1185">Reference proteome</keyword>
<dbReference type="InterPro" id="IPR011206">
    <property type="entry name" value="Citrate_lyase_beta/mcl1/mcl2"/>
</dbReference>
<evidence type="ECO:0000256" key="2">
    <source>
        <dbReference type="ARBA" id="ARBA00022723"/>
    </source>
</evidence>
<feature type="domain" description="HpcH/HpaI aldolase/citrate lyase" evidence="4">
    <location>
        <begin position="42"/>
        <end position="263"/>
    </location>
</feature>
<evidence type="ECO:0000256" key="1">
    <source>
        <dbReference type="ARBA" id="ARBA00001946"/>
    </source>
</evidence>
<dbReference type="InterPro" id="IPR040442">
    <property type="entry name" value="Pyrv_kinase-like_dom_sf"/>
</dbReference>
<comment type="caution">
    <text evidence="5">The sequence shown here is derived from an EMBL/GenBank/DDBJ whole genome shotgun (WGS) entry which is preliminary data.</text>
</comment>
<evidence type="ECO:0000313" key="6">
    <source>
        <dbReference type="Proteomes" id="UP001157911"/>
    </source>
</evidence>
<dbReference type="PIRSF" id="PIRSF015582">
    <property type="entry name" value="Cit_lyase_B"/>
    <property type="match status" value="1"/>
</dbReference>
<dbReference type="Gene3D" id="3.20.20.60">
    <property type="entry name" value="Phosphoenolpyruvate-binding domains"/>
    <property type="match status" value="1"/>
</dbReference>
<evidence type="ECO:0000313" key="5">
    <source>
        <dbReference type="EMBL" id="SMP12626.1"/>
    </source>
</evidence>
<gene>
    <name evidence="5" type="ORF">SAMN06265339_1064</name>
</gene>
<keyword evidence="3" id="KW-0460">Magnesium</keyword>
<sequence length="327" mass="37029">MELDKLFELAERFLEGIIPLEEIEKFPESSPERVPFKGVFRRSALLISGDRPRHLRKAFLRPADVLIFNLEDGVAEKSKAFARILLRKFLLNVPFDGLKEVVIRINPLDSEYSWEDMFLIFPTIPHAVRLSKVKSYRDVVALDGALTAFEKAHGLPSGTVKIHLSIETASAIESLEKILTSSPRVTVAYLGILDLFADLDISQDRIYPSSPLSVHVKSKFALTCRSLRVVPIAPAYQNHEDLKGFEKEALEDRELGFEGKMCISVRQVEIANKVFSPSQEEIEEAKEIVRLYEEALKEGKGGITYKGRFIDQPIYRDALNKLKALED</sequence>
<comment type="cofactor">
    <cofactor evidence="1">
        <name>Mg(2+)</name>
        <dbReference type="ChEBI" id="CHEBI:18420"/>
    </cofactor>
</comment>
<proteinExistence type="predicted"/>
<dbReference type="InterPro" id="IPR005000">
    <property type="entry name" value="Aldolase/citrate-lyase_domain"/>
</dbReference>
<dbReference type="SUPFAM" id="SSF51621">
    <property type="entry name" value="Phosphoenolpyruvate/pyruvate domain"/>
    <property type="match status" value="1"/>
</dbReference>
<keyword evidence="5" id="KW-0456">Lyase</keyword>
<evidence type="ECO:0000256" key="3">
    <source>
        <dbReference type="ARBA" id="ARBA00022842"/>
    </source>
</evidence>
<evidence type="ECO:0000259" key="4">
    <source>
        <dbReference type="Pfam" id="PF03328"/>
    </source>
</evidence>
<organism evidence="5 6">
    <name type="scientific">Desulfurobacterium pacificum</name>
    <dbReference type="NCBI Taxonomy" id="240166"/>
    <lineage>
        <taxon>Bacteria</taxon>
        <taxon>Pseudomonadati</taxon>
        <taxon>Aquificota</taxon>
        <taxon>Aquificia</taxon>
        <taxon>Desulfurobacteriales</taxon>
        <taxon>Desulfurobacteriaceae</taxon>
        <taxon>Desulfurobacterium</taxon>
    </lineage>
</organism>
<dbReference type="RefSeq" id="WP_283400537.1">
    <property type="nucleotide sequence ID" value="NZ_FXUB01000002.1"/>
</dbReference>
<dbReference type="PANTHER" id="PTHR32308">
    <property type="entry name" value="LYASE BETA SUBUNIT, PUTATIVE (AFU_ORTHOLOGUE AFUA_4G13030)-RELATED"/>
    <property type="match status" value="1"/>
</dbReference>
<dbReference type="Pfam" id="PF03328">
    <property type="entry name" value="HpcH_HpaI"/>
    <property type="match status" value="1"/>
</dbReference>
<accession>A0ABY1NL72</accession>
<dbReference type="GO" id="GO:0016829">
    <property type="term" value="F:lyase activity"/>
    <property type="evidence" value="ECO:0007669"/>
    <property type="project" value="UniProtKB-KW"/>
</dbReference>
<dbReference type="Proteomes" id="UP001157911">
    <property type="component" value="Unassembled WGS sequence"/>
</dbReference>
<dbReference type="EMBL" id="FXUB01000002">
    <property type="protein sequence ID" value="SMP12626.1"/>
    <property type="molecule type" value="Genomic_DNA"/>
</dbReference>
<reference evidence="5 6" key="1">
    <citation type="submission" date="2017-05" db="EMBL/GenBank/DDBJ databases">
        <authorList>
            <person name="Varghese N."/>
            <person name="Submissions S."/>
        </authorList>
    </citation>
    <scope>NUCLEOTIDE SEQUENCE [LARGE SCALE GENOMIC DNA]</scope>
    <source>
        <strain evidence="5 6">DSM 15522</strain>
    </source>
</reference>